<dbReference type="RefSeq" id="WP_157459533.1">
    <property type="nucleotide sequence ID" value="NZ_WQLB01000015.1"/>
</dbReference>
<protein>
    <submittedName>
        <fullName evidence="1">Uncharacterized protein</fullName>
    </submittedName>
</protein>
<proteinExistence type="predicted"/>
<evidence type="ECO:0000313" key="1">
    <source>
        <dbReference type="EMBL" id="MVN87477.1"/>
    </source>
</evidence>
<sequence>MSDLNTAAGSPLIPDVALRFMRLQEQAESVQGWLSAEDNAQRLSLLATAPGIWRGFTPAVQFTVMQIEQRIGPDPLLHFLAAAGQPPTLVDDWPSHLMPEAGYVVTRRWLNPERSIGLYHTYRAAVERIHRSTNQPEPI</sequence>
<dbReference type="Proteomes" id="UP000483286">
    <property type="component" value="Unassembled WGS sequence"/>
</dbReference>
<evidence type="ECO:0000313" key="2">
    <source>
        <dbReference type="Proteomes" id="UP000483286"/>
    </source>
</evidence>
<name>A0A7C9LMN7_9DEIO</name>
<organism evidence="1 2">
    <name type="scientific">Deinococcus arboris</name>
    <dbReference type="NCBI Taxonomy" id="2682977"/>
    <lineage>
        <taxon>Bacteria</taxon>
        <taxon>Thermotogati</taxon>
        <taxon>Deinococcota</taxon>
        <taxon>Deinococci</taxon>
        <taxon>Deinococcales</taxon>
        <taxon>Deinococcaceae</taxon>
        <taxon>Deinococcus</taxon>
    </lineage>
</organism>
<dbReference type="AlphaFoldDB" id="A0A7C9LMN7"/>
<reference evidence="1 2" key="1">
    <citation type="submission" date="2019-12" db="EMBL/GenBank/DDBJ databases">
        <title>Deinococcus sp. HMF7620 Genome sequencing and assembly.</title>
        <authorList>
            <person name="Kang H."/>
            <person name="Kim H."/>
            <person name="Joh K."/>
        </authorList>
    </citation>
    <scope>NUCLEOTIDE SEQUENCE [LARGE SCALE GENOMIC DNA]</scope>
    <source>
        <strain evidence="1 2">HMF7620</strain>
    </source>
</reference>
<comment type="caution">
    <text evidence="1">The sequence shown here is derived from an EMBL/GenBank/DDBJ whole genome shotgun (WGS) entry which is preliminary data.</text>
</comment>
<accession>A0A7C9LMN7</accession>
<dbReference type="EMBL" id="WQLB01000015">
    <property type="protein sequence ID" value="MVN87477.1"/>
    <property type="molecule type" value="Genomic_DNA"/>
</dbReference>
<keyword evidence="2" id="KW-1185">Reference proteome</keyword>
<gene>
    <name evidence="1" type="ORF">GO986_11930</name>
</gene>